<comment type="pathway">
    <text evidence="5">Amino-acid biosynthesis; L-histidine biosynthesis; L-histidine from 5-phospho-alpha-D-ribose 1-diphosphate: step 9/9.</text>
</comment>
<evidence type="ECO:0000256" key="4">
    <source>
        <dbReference type="ARBA" id="ARBA00023002"/>
    </source>
</evidence>
<dbReference type="KEGG" id="blq:L21SP5_01741"/>
<dbReference type="Proteomes" id="UP000064893">
    <property type="component" value="Chromosome"/>
</dbReference>
<evidence type="ECO:0000256" key="9">
    <source>
        <dbReference type="PIRSR" id="PIRSR000099-3"/>
    </source>
</evidence>
<dbReference type="RefSeq" id="WP_057952848.1">
    <property type="nucleotide sequence ID" value="NZ_CP013118.1"/>
</dbReference>
<dbReference type="Gene3D" id="1.20.5.1300">
    <property type="match status" value="1"/>
</dbReference>
<feature type="binding site" evidence="5 10">
    <location>
        <position position="255"/>
    </location>
    <ligand>
        <name>Zn(2+)</name>
        <dbReference type="ChEBI" id="CHEBI:29105"/>
    </ligand>
</feature>
<feature type="binding site" evidence="5 9">
    <location>
        <position position="415"/>
    </location>
    <ligand>
        <name>substrate</name>
    </ligand>
</feature>
<feature type="binding site" evidence="5 9">
    <location>
        <position position="356"/>
    </location>
    <ligand>
        <name>substrate</name>
    </ligand>
</feature>
<keyword evidence="5 8" id="KW-0520">NAD</keyword>
<gene>
    <name evidence="5 12" type="primary">hisD</name>
    <name evidence="12" type="ORF">L21SP5_01741</name>
</gene>
<feature type="binding site" evidence="5 8">
    <location>
        <position position="124"/>
    </location>
    <ligand>
        <name>NAD(+)</name>
        <dbReference type="ChEBI" id="CHEBI:57540"/>
    </ligand>
</feature>
<feature type="binding site" evidence="5 10">
    <location>
        <position position="415"/>
    </location>
    <ligand>
        <name>Zn(2+)</name>
        <dbReference type="ChEBI" id="CHEBI:29105"/>
    </ligand>
</feature>
<feature type="binding site" evidence="5 10">
    <location>
        <position position="258"/>
    </location>
    <ligand>
        <name>Zn(2+)</name>
        <dbReference type="ChEBI" id="CHEBI:29105"/>
    </ligand>
</feature>
<feature type="binding site" evidence="5 9">
    <location>
        <position position="410"/>
    </location>
    <ligand>
        <name>substrate</name>
    </ligand>
</feature>
<evidence type="ECO:0000313" key="13">
    <source>
        <dbReference type="Proteomes" id="UP000064893"/>
    </source>
</evidence>
<dbReference type="PATRIC" id="fig|1307839.3.peg.1845"/>
<feature type="active site" description="Proton acceptor" evidence="5 7">
    <location>
        <position position="323"/>
    </location>
</feature>
<dbReference type="GO" id="GO:0005829">
    <property type="term" value="C:cytosol"/>
    <property type="evidence" value="ECO:0007669"/>
    <property type="project" value="TreeGrafter"/>
</dbReference>
<dbReference type="Gene3D" id="3.40.50.1980">
    <property type="entry name" value="Nitrogenase molybdenum iron protein domain"/>
    <property type="match status" value="2"/>
</dbReference>
<dbReference type="PANTHER" id="PTHR21256">
    <property type="entry name" value="HISTIDINOL DEHYDROGENASE HDH"/>
    <property type="match status" value="1"/>
</dbReference>
<feature type="binding site" evidence="5 9">
    <location>
        <position position="258"/>
    </location>
    <ligand>
        <name>substrate</name>
    </ligand>
</feature>
<keyword evidence="3 5" id="KW-0862">Zinc</keyword>
<feature type="binding site" evidence="5 8">
    <location>
        <position position="186"/>
    </location>
    <ligand>
        <name>NAD(+)</name>
        <dbReference type="ChEBI" id="CHEBI:57540"/>
    </ligand>
</feature>
<dbReference type="SUPFAM" id="SSF53720">
    <property type="entry name" value="ALDH-like"/>
    <property type="match status" value="1"/>
</dbReference>
<dbReference type="GO" id="GO:0008270">
    <property type="term" value="F:zinc ion binding"/>
    <property type="evidence" value="ECO:0007669"/>
    <property type="project" value="UniProtKB-UniRule"/>
</dbReference>
<evidence type="ECO:0000256" key="8">
    <source>
        <dbReference type="PIRSR" id="PIRSR000099-2"/>
    </source>
</evidence>
<comment type="cofactor">
    <cofactor evidence="5 10">
        <name>Zn(2+)</name>
        <dbReference type="ChEBI" id="CHEBI:29105"/>
    </cofactor>
    <text evidence="5 10">Binds 1 zinc ion per subunit.</text>
</comment>
<sequence length="431" mass="46066">MQYIQYTDQKDLNSIIKRPVREKEDLFPVVRKIMDEVKNNGDRALINFSEKFDGNAPKYISLNKTTMEENVKGISDDLKDAIDLAIKNIKQFHLAQISSEIKIEPAPGVICAQRAVPIEKVGLYIPGGTAPLFSSVIMLAVPAVLAGCKKIVLITPPDVNGEIPTTIQYAALQSGLTTIYCGGGAQGIAALTYGTESIPKVDKILGPGNQFVTAAKQLAFLEGIAIDMPAGPSEVAVIADADANAAFVAADLLSQAEHGTDSQVLLIGTNDKKLNEIEQELNKQIKDLPRSEIAKTTLSKSLVVKTSDTDEAMSISNAYAPEHLILATSNARELATKVTNAGSVFIGALTPESAGDYASGTNHTLPTNRAATAFSGVNMDAFMKKITFQELSSEGVNSIGKAVITMAQNEQLQAHANAMQLRINNLKNLTP</sequence>
<feature type="binding site" evidence="5 9">
    <location>
        <position position="255"/>
    </location>
    <ligand>
        <name>substrate</name>
    </ligand>
</feature>
<dbReference type="EMBL" id="CP013118">
    <property type="protein sequence ID" value="ALO15383.1"/>
    <property type="molecule type" value="Genomic_DNA"/>
</dbReference>
<dbReference type="NCBIfam" id="TIGR00069">
    <property type="entry name" value="hisD"/>
    <property type="match status" value="1"/>
</dbReference>
<keyword evidence="13" id="KW-1185">Reference proteome</keyword>
<keyword evidence="2 5" id="KW-0479">Metal-binding</keyword>
<dbReference type="GO" id="GO:0051287">
    <property type="term" value="F:NAD binding"/>
    <property type="evidence" value="ECO:0007669"/>
    <property type="project" value="InterPro"/>
</dbReference>
<dbReference type="InterPro" id="IPR012131">
    <property type="entry name" value="Hstdl_DH"/>
</dbReference>
<evidence type="ECO:0000256" key="5">
    <source>
        <dbReference type="HAMAP-Rule" id="MF_01024"/>
    </source>
</evidence>
<feature type="binding site" evidence="5 9">
    <location>
        <position position="323"/>
    </location>
    <ligand>
        <name>substrate</name>
    </ligand>
</feature>
<dbReference type="InterPro" id="IPR001692">
    <property type="entry name" value="Histidinol_DH_CS"/>
</dbReference>
<keyword evidence="5" id="KW-0028">Amino-acid biosynthesis</keyword>
<proteinExistence type="inferred from homology"/>
<dbReference type="HAMAP" id="MF_01024">
    <property type="entry name" value="HisD"/>
    <property type="match status" value="1"/>
</dbReference>
<dbReference type="FunFam" id="3.40.50.1980:FF:000001">
    <property type="entry name" value="Histidinol dehydrogenase"/>
    <property type="match status" value="1"/>
</dbReference>
<dbReference type="PRINTS" id="PR00083">
    <property type="entry name" value="HOLDHDRGNASE"/>
</dbReference>
<dbReference type="InterPro" id="IPR016161">
    <property type="entry name" value="Ald_DH/histidinol_DH"/>
</dbReference>
<accession>A0A0S2HZA2</accession>
<evidence type="ECO:0000256" key="6">
    <source>
        <dbReference type="PIRNR" id="PIRNR000099"/>
    </source>
</evidence>
<evidence type="ECO:0000256" key="3">
    <source>
        <dbReference type="ARBA" id="ARBA00022833"/>
    </source>
</evidence>
<dbReference type="UniPathway" id="UPA00031">
    <property type="reaction ID" value="UER00014"/>
</dbReference>
<dbReference type="PANTHER" id="PTHR21256:SF2">
    <property type="entry name" value="HISTIDINE BIOSYNTHESIS TRIFUNCTIONAL PROTEIN"/>
    <property type="match status" value="1"/>
</dbReference>
<name>A0A0S2HZA2_9BACT</name>
<comment type="function">
    <text evidence="5">Catalyzes the sequential NAD-dependent oxidations of L-histidinol to L-histidinaldehyde and then to L-histidine.</text>
</comment>
<feature type="active site" description="Proton acceptor" evidence="5 7">
    <location>
        <position position="322"/>
    </location>
</feature>
<dbReference type="PIRSF" id="PIRSF000099">
    <property type="entry name" value="Histidinol_dh"/>
    <property type="match status" value="1"/>
</dbReference>
<evidence type="ECO:0000256" key="7">
    <source>
        <dbReference type="PIRSR" id="PIRSR000099-1"/>
    </source>
</evidence>
<evidence type="ECO:0000256" key="11">
    <source>
        <dbReference type="RuleBase" id="RU004175"/>
    </source>
</evidence>
<feature type="binding site" evidence="5 8">
    <location>
        <position position="209"/>
    </location>
    <ligand>
        <name>NAD(+)</name>
        <dbReference type="ChEBI" id="CHEBI:57540"/>
    </ligand>
</feature>
<keyword evidence="4 5" id="KW-0560">Oxidoreductase</keyword>
<keyword evidence="5" id="KW-0368">Histidine biosynthesis</keyword>
<comment type="catalytic activity">
    <reaction evidence="5">
        <text>L-histidinol + 2 NAD(+) + H2O = L-histidine + 2 NADH + 3 H(+)</text>
        <dbReference type="Rhea" id="RHEA:20641"/>
        <dbReference type="ChEBI" id="CHEBI:15377"/>
        <dbReference type="ChEBI" id="CHEBI:15378"/>
        <dbReference type="ChEBI" id="CHEBI:57540"/>
        <dbReference type="ChEBI" id="CHEBI:57595"/>
        <dbReference type="ChEBI" id="CHEBI:57699"/>
        <dbReference type="ChEBI" id="CHEBI:57945"/>
        <dbReference type="EC" id="1.1.1.23"/>
    </reaction>
</comment>
<dbReference type="Pfam" id="PF00815">
    <property type="entry name" value="Histidinol_dh"/>
    <property type="match status" value="1"/>
</dbReference>
<dbReference type="OrthoDB" id="9805269at2"/>
<dbReference type="AlphaFoldDB" id="A0A0S2HZA2"/>
<comment type="similarity">
    <text evidence="1 5 6 11">Belongs to the histidinol dehydrogenase family.</text>
</comment>
<dbReference type="GO" id="GO:0000105">
    <property type="term" value="P:L-histidine biosynthetic process"/>
    <property type="evidence" value="ECO:0007669"/>
    <property type="project" value="UniProtKB-UniRule"/>
</dbReference>
<reference evidence="12 13" key="1">
    <citation type="submission" date="2015-11" db="EMBL/GenBank/DDBJ databases">
        <title>Description and complete genome sequence of a novel strain predominating in hypersaline microbial mats and representing a new family of the Bacteriodetes phylum.</title>
        <authorList>
            <person name="Spring S."/>
            <person name="Bunk B."/>
            <person name="Sproer C."/>
            <person name="Klenk H.-P."/>
        </authorList>
    </citation>
    <scope>NUCLEOTIDE SEQUENCE [LARGE SCALE GENOMIC DNA]</scope>
    <source>
        <strain evidence="12 13">L21-Spi-D4</strain>
    </source>
</reference>
<evidence type="ECO:0000256" key="10">
    <source>
        <dbReference type="PIRSR" id="PIRSR000099-4"/>
    </source>
</evidence>
<dbReference type="EC" id="1.1.1.23" evidence="5"/>
<dbReference type="GO" id="GO:0004399">
    <property type="term" value="F:histidinol dehydrogenase activity"/>
    <property type="evidence" value="ECO:0007669"/>
    <property type="project" value="UniProtKB-UniRule"/>
</dbReference>
<feature type="binding site" evidence="5 10">
    <location>
        <position position="356"/>
    </location>
    <ligand>
        <name>Zn(2+)</name>
        <dbReference type="ChEBI" id="CHEBI:29105"/>
    </ligand>
</feature>
<organism evidence="12 13">
    <name type="scientific">Salinivirga cyanobacteriivorans</name>
    <dbReference type="NCBI Taxonomy" id="1307839"/>
    <lineage>
        <taxon>Bacteria</taxon>
        <taxon>Pseudomonadati</taxon>
        <taxon>Bacteroidota</taxon>
        <taxon>Bacteroidia</taxon>
        <taxon>Bacteroidales</taxon>
        <taxon>Salinivirgaceae</taxon>
        <taxon>Salinivirga</taxon>
    </lineage>
</organism>
<dbReference type="STRING" id="1307839.L21SP5_01741"/>
<feature type="binding site" evidence="5 9">
    <location>
        <position position="233"/>
    </location>
    <ligand>
        <name>substrate</name>
    </ligand>
</feature>
<dbReference type="CDD" id="cd06572">
    <property type="entry name" value="Histidinol_dh"/>
    <property type="match status" value="1"/>
</dbReference>
<evidence type="ECO:0000313" key="12">
    <source>
        <dbReference type="EMBL" id="ALO15383.1"/>
    </source>
</evidence>
<protein>
    <recommendedName>
        <fullName evidence="5">Histidinol dehydrogenase</fullName>
        <shortName evidence="5">HDH</shortName>
        <ecNumber evidence="5">1.1.1.23</ecNumber>
    </recommendedName>
</protein>
<dbReference type="InterPro" id="IPR022695">
    <property type="entry name" value="Histidinol_DH_monofunct"/>
</dbReference>
<dbReference type="PROSITE" id="PS00611">
    <property type="entry name" value="HISOL_DEHYDROGENASE"/>
    <property type="match status" value="1"/>
</dbReference>
<evidence type="ECO:0000256" key="1">
    <source>
        <dbReference type="ARBA" id="ARBA00010178"/>
    </source>
</evidence>
<evidence type="ECO:0000256" key="2">
    <source>
        <dbReference type="ARBA" id="ARBA00022723"/>
    </source>
</evidence>